<dbReference type="AlphaFoldDB" id="A0A5C6DJV3"/>
<name>A0A5C6DJV3_9BACT</name>
<proteinExistence type="predicted"/>
<dbReference type="EMBL" id="SJPV01000006">
    <property type="protein sequence ID" value="TWU36187.1"/>
    <property type="molecule type" value="Genomic_DNA"/>
</dbReference>
<keyword evidence="2" id="KW-1185">Reference proteome</keyword>
<gene>
    <name evidence="1" type="ORF">Poly41_39410</name>
</gene>
<accession>A0A5C6DJV3</accession>
<protein>
    <submittedName>
        <fullName evidence="1">Uncharacterized protein</fullName>
    </submittedName>
</protein>
<sequence length="279" mass="30657">MLTAVVALIAAGCASWTDRSSRSDETQPNPDTLFAATESSRAIVLNVGFHPIESNRLGPDEVASLWQWVDEMVIDPGRRRDLLANGLRVGKVIRKEQFQSRLSHLSRPADVVDVFLSEADVATDLSSGSKRIPMRFGKRHELPLRHPISGSQVTLVKLDGKTIGKTLEDPHSLLAITPSKTSISGQIELKCRPEIQHGQARQKWVPSDSAIRIDSRRDTWSFDALDIEWVGGEGDMFVVTATQPAIGLGKQMMSGDSASQTEQQLVVLIKIDKMPTIAE</sequence>
<reference evidence="1 2" key="1">
    <citation type="submission" date="2019-02" db="EMBL/GenBank/DDBJ databases">
        <title>Deep-cultivation of Planctomycetes and their phenomic and genomic characterization uncovers novel biology.</title>
        <authorList>
            <person name="Wiegand S."/>
            <person name="Jogler M."/>
            <person name="Boedeker C."/>
            <person name="Pinto D."/>
            <person name="Vollmers J."/>
            <person name="Rivas-Marin E."/>
            <person name="Kohn T."/>
            <person name="Peeters S.H."/>
            <person name="Heuer A."/>
            <person name="Rast P."/>
            <person name="Oberbeckmann S."/>
            <person name="Bunk B."/>
            <person name="Jeske O."/>
            <person name="Meyerdierks A."/>
            <person name="Storesund J.E."/>
            <person name="Kallscheuer N."/>
            <person name="Luecker S."/>
            <person name="Lage O.M."/>
            <person name="Pohl T."/>
            <person name="Merkel B.J."/>
            <person name="Hornburger P."/>
            <person name="Mueller R.-W."/>
            <person name="Bruemmer F."/>
            <person name="Labrenz M."/>
            <person name="Spormann A.M."/>
            <person name="Op Den Camp H."/>
            <person name="Overmann J."/>
            <person name="Amann R."/>
            <person name="Jetten M.S.M."/>
            <person name="Mascher T."/>
            <person name="Medema M.H."/>
            <person name="Devos D.P."/>
            <person name="Kaster A.-K."/>
            <person name="Ovreas L."/>
            <person name="Rohde M."/>
            <person name="Galperin M.Y."/>
            <person name="Jogler C."/>
        </authorList>
    </citation>
    <scope>NUCLEOTIDE SEQUENCE [LARGE SCALE GENOMIC DNA]</scope>
    <source>
        <strain evidence="1 2">Poly41</strain>
    </source>
</reference>
<evidence type="ECO:0000313" key="2">
    <source>
        <dbReference type="Proteomes" id="UP000319143"/>
    </source>
</evidence>
<dbReference type="Proteomes" id="UP000319143">
    <property type="component" value="Unassembled WGS sequence"/>
</dbReference>
<comment type="caution">
    <text evidence="1">The sequence shown here is derived from an EMBL/GenBank/DDBJ whole genome shotgun (WGS) entry which is preliminary data.</text>
</comment>
<organism evidence="1 2">
    <name type="scientific">Novipirellula artificiosorum</name>
    <dbReference type="NCBI Taxonomy" id="2528016"/>
    <lineage>
        <taxon>Bacteria</taxon>
        <taxon>Pseudomonadati</taxon>
        <taxon>Planctomycetota</taxon>
        <taxon>Planctomycetia</taxon>
        <taxon>Pirellulales</taxon>
        <taxon>Pirellulaceae</taxon>
        <taxon>Novipirellula</taxon>
    </lineage>
</organism>
<evidence type="ECO:0000313" key="1">
    <source>
        <dbReference type="EMBL" id="TWU36187.1"/>
    </source>
</evidence>